<dbReference type="RefSeq" id="WP_196939062.1">
    <property type="nucleotide sequence ID" value="NZ_MU158689.1"/>
</dbReference>
<dbReference type="PANTHER" id="PTHR34219:SF3">
    <property type="entry name" value="BLL7967 PROTEIN"/>
    <property type="match status" value="1"/>
</dbReference>
<dbReference type="PANTHER" id="PTHR34219">
    <property type="entry name" value="IRON-REGULATED INNER MEMBRANE PROTEIN-RELATED"/>
    <property type="match status" value="1"/>
</dbReference>
<evidence type="ECO:0000256" key="1">
    <source>
        <dbReference type="SAM" id="Phobius"/>
    </source>
</evidence>
<evidence type="ECO:0000313" key="2">
    <source>
        <dbReference type="EMBL" id="MBE8722675.1"/>
    </source>
</evidence>
<feature type="transmembrane region" description="Helical" evidence="1">
    <location>
        <begin position="430"/>
        <end position="451"/>
    </location>
</feature>
<reference evidence="2 3" key="1">
    <citation type="submission" date="2018-02" db="EMBL/GenBank/DDBJ databases">
        <title>Sphingobacterium KA21.</title>
        <authorList>
            <person name="Vasarhelyi B.M."/>
            <person name="Deshmukh S."/>
            <person name="Balint B."/>
            <person name="Kukolya J."/>
        </authorList>
    </citation>
    <scope>NUCLEOTIDE SEQUENCE [LARGE SCALE GENOMIC DNA]</scope>
    <source>
        <strain evidence="2 3">Ka21</strain>
    </source>
</reference>
<keyword evidence="1" id="KW-1133">Transmembrane helix</keyword>
<feature type="transmembrane region" description="Helical" evidence="1">
    <location>
        <begin position="12"/>
        <end position="39"/>
    </location>
</feature>
<organism evidence="2 3">
    <name type="scientific">Sphingobacterium pedocola</name>
    <dbReference type="NCBI Taxonomy" id="2082722"/>
    <lineage>
        <taxon>Bacteria</taxon>
        <taxon>Pseudomonadati</taxon>
        <taxon>Bacteroidota</taxon>
        <taxon>Sphingobacteriia</taxon>
        <taxon>Sphingobacteriales</taxon>
        <taxon>Sphingobacteriaceae</taxon>
        <taxon>Sphingobacterium</taxon>
    </lineage>
</organism>
<proteinExistence type="predicted"/>
<evidence type="ECO:0008006" key="4">
    <source>
        <dbReference type="Google" id="ProtNLM"/>
    </source>
</evidence>
<dbReference type="EMBL" id="PSKQ01000024">
    <property type="protein sequence ID" value="MBE8722675.1"/>
    <property type="molecule type" value="Genomic_DNA"/>
</dbReference>
<gene>
    <name evidence="2" type="ORF">C4F40_18285</name>
</gene>
<feature type="transmembrane region" description="Helical" evidence="1">
    <location>
        <begin position="460"/>
        <end position="479"/>
    </location>
</feature>
<keyword evidence="1" id="KW-0472">Membrane</keyword>
<evidence type="ECO:0000313" key="3">
    <source>
        <dbReference type="Proteomes" id="UP000618319"/>
    </source>
</evidence>
<feature type="transmembrane region" description="Helical" evidence="1">
    <location>
        <begin position="399"/>
        <end position="418"/>
    </location>
</feature>
<feature type="transmembrane region" description="Helical" evidence="1">
    <location>
        <begin position="147"/>
        <end position="169"/>
    </location>
</feature>
<dbReference type="Proteomes" id="UP000618319">
    <property type="component" value="Unassembled WGS sequence"/>
</dbReference>
<protein>
    <recommendedName>
        <fullName evidence="4">PepSY domain-containing protein</fullName>
    </recommendedName>
</protein>
<accession>A0ABR9TBD1</accession>
<feature type="transmembrane region" description="Helical" evidence="1">
    <location>
        <begin position="358"/>
        <end position="378"/>
    </location>
</feature>
<keyword evidence="1" id="KW-0812">Transmembrane</keyword>
<sequence length="525" mass="59229">MKGLGPRAYNILFHTHTVSGIVISFVLFIIFFAGAVSLYKHEIYQWENPQARVTAVTTLDYERQIARMDSIQYGASESHEIRAVMPTTTRPVYTLYVPVEDSTGARFLTFLYNAHNDQLTETASGEWSTTGETLYRLHYLDQIPLYIGRYIAGLVSLFFAFAVVTGLLIHWKNIVAKFYAFSFKKVSKQFWTNAHTAFGVIGLPFQMMYAITGAFYMLSLLVLAPTVLVLFDGDDHKLITQLYPTEEFHDHHDDKGDHQQAPVAHMSVAEGLAVIQQDYKTYRIAHIDIINNGHDNAVLGAELIDDLAYNKNGTVVLDLHSGEYKMRIEPGQKSYTQSILQGINAIHFGNYGGWLTKALYFVLSIFTCFVIISGVLMWKEARNKASYTDQQRRFHHRVTKIYLSICFSLFPATALLFISEQVVAPFTGRVDIVNIIFFGSWLLLSAIAYMLPTEKKITQFCLVTGGIFSCAVPLANGIATGDWLWKTATSLRYVFLTDITWLITGVFVLLIAYAMPGKKAVRIRG</sequence>
<name>A0ABR9TBD1_9SPHI</name>
<keyword evidence="3" id="KW-1185">Reference proteome</keyword>
<dbReference type="InterPro" id="IPR005625">
    <property type="entry name" value="PepSY-ass_TM"/>
</dbReference>
<feature type="transmembrane region" description="Helical" evidence="1">
    <location>
        <begin position="213"/>
        <end position="231"/>
    </location>
</feature>
<dbReference type="Pfam" id="PF03929">
    <property type="entry name" value="PepSY_TM"/>
    <property type="match status" value="1"/>
</dbReference>
<feature type="transmembrane region" description="Helical" evidence="1">
    <location>
        <begin position="491"/>
        <end position="515"/>
    </location>
</feature>
<comment type="caution">
    <text evidence="2">The sequence shown here is derived from an EMBL/GenBank/DDBJ whole genome shotgun (WGS) entry which is preliminary data.</text>
</comment>